<dbReference type="EMBL" id="RKIK01000130">
    <property type="protein sequence ID" value="ROV57617.1"/>
    <property type="molecule type" value="Genomic_DNA"/>
</dbReference>
<dbReference type="GO" id="GO:0140625">
    <property type="term" value="F:opioid growth factor receptor activity"/>
    <property type="evidence" value="ECO:0007669"/>
    <property type="project" value="InterPro"/>
</dbReference>
<dbReference type="PANTHER" id="PTHR14015">
    <property type="entry name" value="OPIOID GROWTH FACTOR RECEPTOR OGFR ZETA-TYPE OPIOID RECEPTOR"/>
    <property type="match status" value="1"/>
</dbReference>
<proteinExistence type="predicted"/>
<sequence length="168" mass="19345">MGEIAAFMLGLKQDNLGRSISDLQSYNYFWLEHDHKFIQVLFPIDQGHKFNRHAPLVADADIAEFASNQNAREAHLVSLDMMLDYYGFIREGAQVRVRDELTLARHEWPKPKNHNQLRITRILRSLYLLGNQETALSFYQALVSAAKQFDTIDDVVLGHWSSAIELTD</sequence>
<dbReference type="InterPro" id="IPR006757">
    <property type="entry name" value="OGF_rcpt"/>
</dbReference>
<dbReference type="PANTHER" id="PTHR14015:SF2">
    <property type="entry name" value="OPIOID GROWTH FACTOR RECEPTOR (OGFR) CONSERVED DOMAIN-CONTAINING PROTEIN"/>
    <property type="match status" value="1"/>
</dbReference>
<protein>
    <recommendedName>
        <fullName evidence="1">Opioid growth factor receptor (OGFr) conserved domain-containing protein</fullName>
    </recommendedName>
</protein>
<comment type="caution">
    <text evidence="2">The sequence shown here is derived from an EMBL/GenBank/DDBJ whole genome shotgun (WGS) entry which is preliminary data.</text>
</comment>
<reference evidence="2 3" key="1">
    <citation type="submission" date="2018-11" db="EMBL/GenBank/DDBJ databases">
        <title>Vibrio ponticus strain CAIM 1751 pathogenic for the snapper Lutjanus guttatus.</title>
        <authorList>
            <person name="Soto-Rodriguez S."/>
            <person name="Lozano-Olvera R."/>
            <person name="Gomez-Gil B."/>
        </authorList>
    </citation>
    <scope>NUCLEOTIDE SEQUENCE [LARGE SCALE GENOMIC DNA]</scope>
    <source>
        <strain evidence="2 3">CAIM 1751</strain>
    </source>
</reference>
<dbReference type="AlphaFoldDB" id="A0A3N3DSY8"/>
<organism evidence="2 3">
    <name type="scientific">Vibrio ponticus</name>
    <dbReference type="NCBI Taxonomy" id="265668"/>
    <lineage>
        <taxon>Bacteria</taxon>
        <taxon>Pseudomonadati</taxon>
        <taxon>Pseudomonadota</taxon>
        <taxon>Gammaproteobacteria</taxon>
        <taxon>Vibrionales</taxon>
        <taxon>Vibrionaceae</taxon>
        <taxon>Vibrio</taxon>
    </lineage>
</organism>
<gene>
    <name evidence="2" type="ORF">EGH82_22215</name>
</gene>
<evidence type="ECO:0000313" key="2">
    <source>
        <dbReference type="EMBL" id="ROV57617.1"/>
    </source>
</evidence>
<name>A0A3N3DSY8_9VIBR</name>
<dbReference type="InterPro" id="IPR039574">
    <property type="entry name" value="OGFr"/>
</dbReference>
<evidence type="ECO:0000259" key="1">
    <source>
        <dbReference type="Pfam" id="PF04664"/>
    </source>
</evidence>
<accession>A0A3N3DSY8</accession>
<dbReference type="GO" id="GO:0016020">
    <property type="term" value="C:membrane"/>
    <property type="evidence" value="ECO:0007669"/>
    <property type="project" value="InterPro"/>
</dbReference>
<evidence type="ECO:0000313" key="3">
    <source>
        <dbReference type="Proteomes" id="UP000278792"/>
    </source>
</evidence>
<dbReference type="RefSeq" id="WP_123783739.1">
    <property type="nucleotide sequence ID" value="NZ_RKIK01000130.1"/>
</dbReference>
<dbReference type="Proteomes" id="UP000278792">
    <property type="component" value="Unassembled WGS sequence"/>
</dbReference>
<dbReference type="Pfam" id="PF04664">
    <property type="entry name" value="OGFr_N"/>
    <property type="match status" value="1"/>
</dbReference>
<feature type="domain" description="Opioid growth factor receptor (OGFr) conserved" evidence="1">
    <location>
        <begin position="25"/>
        <end position="143"/>
    </location>
</feature>